<proteinExistence type="predicted"/>
<dbReference type="EMBL" id="UGEM01000004">
    <property type="protein sequence ID" value="STP18512.1"/>
    <property type="molecule type" value="Genomic_DNA"/>
</dbReference>
<dbReference type="Proteomes" id="UP000254181">
    <property type="component" value="Unassembled WGS sequence"/>
</dbReference>
<dbReference type="AlphaFoldDB" id="A0A377K2M5"/>
<protein>
    <submittedName>
        <fullName evidence="1">Chaperone protein HscA</fullName>
    </submittedName>
</protein>
<accession>A0A377K2M5</accession>
<gene>
    <name evidence="1" type="primary">hscA_1</name>
    <name evidence="1" type="ORF">NCTC9075_01977</name>
</gene>
<organism evidence="1 2">
    <name type="scientific">Escherichia coli</name>
    <dbReference type="NCBI Taxonomy" id="562"/>
    <lineage>
        <taxon>Bacteria</taxon>
        <taxon>Pseudomonadati</taxon>
        <taxon>Pseudomonadota</taxon>
        <taxon>Gammaproteobacteria</taxon>
        <taxon>Enterobacterales</taxon>
        <taxon>Enterobacteriaceae</taxon>
        <taxon>Escherichia</taxon>
    </lineage>
</organism>
<name>A0A377K2M5_ECOLX</name>
<evidence type="ECO:0000313" key="2">
    <source>
        <dbReference type="Proteomes" id="UP000254181"/>
    </source>
</evidence>
<reference evidence="1 2" key="1">
    <citation type="submission" date="2018-06" db="EMBL/GenBank/DDBJ databases">
        <authorList>
            <consortium name="Pathogen Informatics"/>
            <person name="Doyle S."/>
        </authorList>
    </citation>
    <scope>NUCLEOTIDE SEQUENCE [LARGE SCALE GENOMIC DNA]</scope>
    <source>
        <strain evidence="1 2">NCTC9075</strain>
    </source>
</reference>
<evidence type="ECO:0000313" key="1">
    <source>
        <dbReference type="EMBL" id="STP18512.1"/>
    </source>
</evidence>
<sequence length="45" mass="4585">MALLQISEPGLSAAPHQRRLAAGIDLGTNQLAGGNSAQRSGRNVS</sequence>